<evidence type="ECO:0000259" key="7">
    <source>
        <dbReference type="Pfam" id="PF17917"/>
    </source>
</evidence>
<proteinExistence type="predicted"/>
<protein>
    <recommendedName>
        <fullName evidence="7">Reverse transcriptase RNase H-like domain-containing protein</fullName>
    </recommendedName>
</protein>
<dbReference type="GO" id="GO:0004519">
    <property type="term" value="F:endonuclease activity"/>
    <property type="evidence" value="ECO:0007669"/>
    <property type="project" value="UniProtKB-KW"/>
</dbReference>
<dbReference type="CDD" id="cd09274">
    <property type="entry name" value="RNase_HI_RT_Ty3"/>
    <property type="match status" value="1"/>
</dbReference>
<evidence type="ECO:0000313" key="8">
    <source>
        <dbReference type="EMBL" id="CAA7047140.1"/>
    </source>
</evidence>
<dbReference type="PANTHER" id="PTHR34072">
    <property type="entry name" value="ENZYMATIC POLYPROTEIN-RELATED"/>
    <property type="match status" value="1"/>
</dbReference>
<dbReference type="OrthoDB" id="1436294at2759"/>
<accession>A0A6D2KCE9</accession>
<dbReference type="SUPFAM" id="SSF56672">
    <property type="entry name" value="DNA/RNA polymerases"/>
    <property type="match status" value="1"/>
</dbReference>
<dbReference type="PANTHER" id="PTHR34072:SF57">
    <property type="entry name" value="RNA-DIRECTED DNA POLYMERASE"/>
    <property type="match status" value="1"/>
</dbReference>
<keyword evidence="4" id="KW-0255">Endonuclease</keyword>
<dbReference type="Proteomes" id="UP000467841">
    <property type="component" value="Unassembled WGS sequence"/>
</dbReference>
<feature type="domain" description="Reverse transcriptase RNase H-like" evidence="7">
    <location>
        <begin position="31"/>
        <end position="75"/>
    </location>
</feature>
<sequence>MSSIIQAELWMMLNASMQPLRRSSLLWSLPFEKFRSYLVGSKVIVHTDHAALRHIFATKDTKPTLLRWILLLREFDIEVVDKKGIENGVADHLSRMRVEDVPINDSMPEEQLMAIRTLKEGFEEKVRLEEVKAL</sequence>
<dbReference type="EMBL" id="CACVBM020001363">
    <property type="protein sequence ID" value="CAA7047140.1"/>
    <property type="molecule type" value="Genomic_DNA"/>
</dbReference>
<keyword evidence="1" id="KW-0808">Transferase</keyword>
<name>A0A6D2KCE9_9BRAS</name>
<evidence type="ECO:0000256" key="6">
    <source>
        <dbReference type="ARBA" id="ARBA00022918"/>
    </source>
</evidence>
<evidence type="ECO:0000256" key="1">
    <source>
        <dbReference type="ARBA" id="ARBA00022679"/>
    </source>
</evidence>
<keyword evidence="3" id="KW-0540">Nuclease</keyword>
<keyword evidence="9" id="KW-1185">Reference proteome</keyword>
<evidence type="ECO:0000313" key="9">
    <source>
        <dbReference type="Proteomes" id="UP000467841"/>
    </source>
</evidence>
<evidence type="ECO:0000256" key="3">
    <source>
        <dbReference type="ARBA" id="ARBA00022722"/>
    </source>
</evidence>
<keyword evidence="6" id="KW-0695">RNA-directed DNA polymerase</keyword>
<evidence type="ECO:0000256" key="4">
    <source>
        <dbReference type="ARBA" id="ARBA00022759"/>
    </source>
</evidence>
<dbReference type="Pfam" id="PF17917">
    <property type="entry name" value="RT_RNaseH"/>
    <property type="match status" value="1"/>
</dbReference>
<comment type="caution">
    <text evidence="8">The sequence shown here is derived from an EMBL/GenBank/DDBJ whole genome shotgun (WGS) entry which is preliminary data.</text>
</comment>
<evidence type="ECO:0000256" key="2">
    <source>
        <dbReference type="ARBA" id="ARBA00022695"/>
    </source>
</evidence>
<reference evidence="8" key="1">
    <citation type="submission" date="2020-01" db="EMBL/GenBank/DDBJ databases">
        <authorList>
            <person name="Mishra B."/>
        </authorList>
    </citation>
    <scope>NUCLEOTIDE SEQUENCE [LARGE SCALE GENOMIC DNA]</scope>
</reference>
<keyword evidence="2" id="KW-0548">Nucleotidyltransferase</keyword>
<dbReference type="AlphaFoldDB" id="A0A6D2KCE9"/>
<dbReference type="GO" id="GO:0016787">
    <property type="term" value="F:hydrolase activity"/>
    <property type="evidence" value="ECO:0007669"/>
    <property type="project" value="UniProtKB-KW"/>
</dbReference>
<dbReference type="GO" id="GO:0003964">
    <property type="term" value="F:RNA-directed DNA polymerase activity"/>
    <property type="evidence" value="ECO:0007669"/>
    <property type="project" value="UniProtKB-KW"/>
</dbReference>
<organism evidence="8 9">
    <name type="scientific">Microthlaspi erraticum</name>
    <dbReference type="NCBI Taxonomy" id="1685480"/>
    <lineage>
        <taxon>Eukaryota</taxon>
        <taxon>Viridiplantae</taxon>
        <taxon>Streptophyta</taxon>
        <taxon>Embryophyta</taxon>
        <taxon>Tracheophyta</taxon>
        <taxon>Spermatophyta</taxon>
        <taxon>Magnoliopsida</taxon>
        <taxon>eudicotyledons</taxon>
        <taxon>Gunneridae</taxon>
        <taxon>Pentapetalae</taxon>
        <taxon>rosids</taxon>
        <taxon>malvids</taxon>
        <taxon>Brassicales</taxon>
        <taxon>Brassicaceae</taxon>
        <taxon>Coluteocarpeae</taxon>
        <taxon>Microthlaspi</taxon>
    </lineage>
</organism>
<dbReference type="InterPro" id="IPR041373">
    <property type="entry name" value="RT_RNaseH"/>
</dbReference>
<gene>
    <name evidence="8" type="ORF">MERR_LOCUS34375</name>
</gene>
<dbReference type="InterPro" id="IPR043502">
    <property type="entry name" value="DNA/RNA_pol_sf"/>
</dbReference>
<keyword evidence="5" id="KW-0378">Hydrolase</keyword>
<evidence type="ECO:0000256" key="5">
    <source>
        <dbReference type="ARBA" id="ARBA00022801"/>
    </source>
</evidence>